<feature type="non-terminal residue" evidence="1">
    <location>
        <position position="1"/>
    </location>
</feature>
<dbReference type="OrthoDB" id="1417698at2759"/>
<evidence type="ECO:0008006" key="3">
    <source>
        <dbReference type="Google" id="ProtNLM"/>
    </source>
</evidence>
<protein>
    <recommendedName>
        <fullName evidence="3">Retrotransposon gag domain-containing protein</fullName>
    </recommendedName>
</protein>
<sequence length="110" mass="12680">MKVYGPKRRSPQEKMIKHNHASIWHAHAQASNFELKLALISTVQNFDQLKGLPTEEPLTHLKKFLRFTNTMKINNVPKGTICLGLFLFSLVDKAHEWFTPLPNGIITNWD</sequence>
<dbReference type="EMBL" id="QJKJ01007570">
    <property type="protein sequence ID" value="RDX82719.1"/>
    <property type="molecule type" value="Genomic_DNA"/>
</dbReference>
<dbReference type="Proteomes" id="UP000257109">
    <property type="component" value="Unassembled WGS sequence"/>
</dbReference>
<evidence type="ECO:0000313" key="1">
    <source>
        <dbReference type="EMBL" id="RDX82719.1"/>
    </source>
</evidence>
<dbReference type="AlphaFoldDB" id="A0A371FWL4"/>
<gene>
    <name evidence="1" type="ORF">CR513_36453</name>
</gene>
<keyword evidence="2" id="KW-1185">Reference proteome</keyword>
<proteinExistence type="predicted"/>
<name>A0A371FWL4_MUCPR</name>
<reference evidence="1" key="1">
    <citation type="submission" date="2018-05" db="EMBL/GenBank/DDBJ databases">
        <title>Draft genome of Mucuna pruriens seed.</title>
        <authorList>
            <person name="Nnadi N.E."/>
            <person name="Vos R."/>
            <person name="Hasami M.H."/>
            <person name="Devisetty U.K."/>
            <person name="Aguiy J.C."/>
        </authorList>
    </citation>
    <scope>NUCLEOTIDE SEQUENCE [LARGE SCALE GENOMIC DNA]</scope>
    <source>
        <strain evidence="1">JCA_2017</strain>
    </source>
</reference>
<organism evidence="1 2">
    <name type="scientific">Mucuna pruriens</name>
    <name type="common">Velvet bean</name>
    <name type="synonym">Dolichos pruriens</name>
    <dbReference type="NCBI Taxonomy" id="157652"/>
    <lineage>
        <taxon>Eukaryota</taxon>
        <taxon>Viridiplantae</taxon>
        <taxon>Streptophyta</taxon>
        <taxon>Embryophyta</taxon>
        <taxon>Tracheophyta</taxon>
        <taxon>Spermatophyta</taxon>
        <taxon>Magnoliopsida</taxon>
        <taxon>eudicotyledons</taxon>
        <taxon>Gunneridae</taxon>
        <taxon>Pentapetalae</taxon>
        <taxon>rosids</taxon>
        <taxon>fabids</taxon>
        <taxon>Fabales</taxon>
        <taxon>Fabaceae</taxon>
        <taxon>Papilionoideae</taxon>
        <taxon>50 kb inversion clade</taxon>
        <taxon>NPAAA clade</taxon>
        <taxon>indigoferoid/millettioid clade</taxon>
        <taxon>Phaseoleae</taxon>
        <taxon>Mucuna</taxon>
    </lineage>
</organism>
<accession>A0A371FWL4</accession>
<comment type="caution">
    <text evidence="1">The sequence shown here is derived from an EMBL/GenBank/DDBJ whole genome shotgun (WGS) entry which is preliminary data.</text>
</comment>
<evidence type="ECO:0000313" key="2">
    <source>
        <dbReference type="Proteomes" id="UP000257109"/>
    </source>
</evidence>